<organism evidence="3 4">
    <name type="scientific">Roseicella aerolata</name>
    <dbReference type="NCBI Taxonomy" id="2883479"/>
    <lineage>
        <taxon>Bacteria</taxon>
        <taxon>Pseudomonadati</taxon>
        <taxon>Pseudomonadota</taxon>
        <taxon>Alphaproteobacteria</taxon>
        <taxon>Acetobacterales</taxon>
        <taxon>Roseomonadaceae</taxon>
        <taxon>Roseicella</taxon>
    </lineage>
</organism>
<sequence length="969" mass="97237">MTFSGTPADETLLGGTGSDSITGGGGTDLLSYAALSAAQALTAVFSAPGSAIITKRQNGILLGTDTVAGFSIILGGAGDDLFDLSGPLGASSIGSRVLSIRGGAGNDTILAGGHASVELDYSAAPAGVAVSLETGTDAAGNRTGIARDGQGGTDTLVNVLRVRGSAFSDRVNGGSGNDTIIGSLGNDSLIGGGGTNTLDYSQLAGRSVTVTLTAASGGTAEKSEGGGTDGFAGFGTIIGTAGADRLRGAANAQSLQVLQGMAGQDSIDGAGSTQVLVDYSLSPAGVSIDLAAGRATDGWGTSDELSEVVRVRGSAFADTVNGSGRNEHFDASLGNDRYAGGGGTDTLSYAGLAGRAVTIVMSGEASGTATKGDGGGTDSFSGIGIFEGSAGNDSIMGFAGTARLTLLAGMGGIDTIDGAGNALNVVDYSRSYGVGVNLANGVASDGAGSYDILRNVRGVLGSRFNDTIIGSAASDTFHASGGSDQYSGGDGVDTLDYSLSATAISVSSTGTHAGTVGKMGTGNADSFTGIERIIGSTRADRFSGGSAAETLLGGAGNDTIAGGDGHDLLDGGPDNDSLNGGAGDDTLLGGAGKDVLVGGTGDDLLIGGAGRDVVVFSGTRAATTLTRNADGSWTARGPNGTDRLQDVEVLQFADGKVVLRPAERDFDGDGRSDILFDNTVITASHRALAQWQVDGGTWLSGSTFAHVDPDWSVAATGDFNGDGRADLLWQRPDGMAAIWLMDGASGLAGDTIYAPAPGEAFRIAGAGDFNGDGRSDILFEREVQDSAGKAWRALSLWQMNGLAVSGGGFVAHAEADWSVAGVADFDGDGRADILWRHTDSTVALWRMDGTAYLGGGSIHRPGADWDVTGTGDLNGDGRADILFRHTDGSVAAWLMDGMAVLGAATLYNPGTAWRVAGTGDYDGDGRADILWRHEAPGVSVTEVQIWRMDGLAVTQAETLAYVEAEWRIV</sequence>
<dbReference type="Pfam" id="PF00353">
    <property type="entry name" value="HemolysinCabind"/>
    <property type="match status" value="9"/>
</dbReference>
<evidence type="ECO:0000313" key="3">
    <source>
        <dbReference type="EMBL" id="MCB4820233.1"/>
    </source>
</evidence>
<dbReference type="PANTHER" id="PTHR46580:SF2">
    <property type="entry name" value="MAM DOMAIN-CONTAINING PROTEIN"/>
    <property type="match status" value="1"/>
</dbReference>
<dbReference type="InterPro" id="IPR018511">
    <property type="entry name" value="Hemolysin-typ_Ca-bd_CS"/>
</dbReference>
<evidence type="ECO:0000256" key="1">
    <source>
        <dbReference type="ARBA" id="ARBA00022729"/>
    </source>
</evidence>
<dbReference type="SUPFAM" id="SSF69318">
    <property type="entry name" value="Integrin alpha N-terminal domain"/>
    <property type="match status" value="1"/>
</dbReference>
<dbReference type="PROSITE" id="PS00330">
    <property type="entry name" value="HEMOLYSIN_CALCIUM"/>
    <property type="match status" value="3"/>
</dbReference>
<dbReference type="Gene3D" id="2.130.10.130">
    <property type="entry name" value="Integrin alpha, N-terminal"/>
    <property type="match status" value="2"/>
</dbReference>
<gene>
    <name evidence="3" type="ORF">LHA35_00625</name>
</gene>
<dbReference type="InterPro" id="IPR028994">
    <property type="entry name" value="Integrin_alpha_N"/>
</dbReference>
<feature type="region of interest" description="Disordered" evidence="2">
    <location>
        <begin position="563"/>
        <end position="583"/>
    </location>
</feature>
<proteinExistence type="predicted"/>
<dbReference type="InterPro" id="IPR001343">
    <property type="entry name" value="Hemolysn_Ca-bd"/>
</dbReference>
<evidence type="ECO:0000313" key="4">
    <source>
        <dbReference type="Proteomes" id="UP001139311"/>
    </source>
</evidence>
<dbReference type="PANTHER" id="PTHR46580">
    <property type="entry name" value="SENSOR KINASE-RELATED"/>
    <property type="match status" value="1"/>
</dbReference>
<dbReference type="Gene3D" id="2.150.10.10">
    <property type="entry name" value="Serralysin-like metalloprotease, C-terminal"/>
    <property type="match status" value="5"/>
</dbReference>
<comment type="caution">
    <text evidence="3">The sequence shown here is derived from an EMBL/GenBank/DDBJ whole genome shotgun (WGS) entry which is preliminary data.</text>
</comment>
<dbReference type="SUPFAM" id="SSF51120">
    <property type="entry name" value="beta-Roll"/>
    <property type="match status" value="3"/>
</dbReference>
<accession>A0A9X1IAM1</accession>
<dbReference type="Pfam" id="PF13517">
    <property type="entry name" value="FG-GAP_3"/>
    <property type="match status" value="2"/>
</dbReference>
<dbReference type="RefSeq" id="WP_226603159.1">
    <property type="nucleotide sequence ID" value="NZ_JAJAQI010000001.1"/>
</dbReference>
<dbReference type="GO" id="GO:0005509">
    <property type="term" value="F:calcium ion binding"/>
    <property type="evidence" value="ECO:0007669"/>
    <property type="project" value="InterPro"/>
</dbReference>
<dbReference type="PRINTS" id="PR00313">
    <property type="entry name" value="CABNDNGRPT"/>
</dbReference>
<reference evidence="3" key="1">
    <citation type="submission" date="2021-10" db="EMBL/GenBank/DDBJ databases">
        <title>Roseicella aerolatum sp. nov., isolated from aerosols of e-waste dismantling site.</title>
        <authorList>
            <person name="Qin T."/>
        </authorList>
    </citation>
    <scope>NUCLEOTIDE SEQUENCE</scope>
    <source>
        <strain evidence="3">GB24</strain>
    </source>
</reference>
<keyword evidence="4" id="KW-1185">Reference proteome</keyword>
<name>A0A9X1IAM1_9PROT</name>
<evidence type="ECO:0000256" key="2">
    <source>
        <dbReference type="SAM" id="MobiDB-lite"/>
    </source>
</evidence>
<dbReference type="Proteomes" id="UP001139311">
    <property type="component" value="Unassembled WGS sequence"/>
</dbReference>
<dbReference type="EMBL" id="JAJAQI010000001">
    <property type="protein sequence ID" value="MCB4820233.1"/>
    <property type="molecule type" value="Genomic_DNA"/>
</dbReference>
<dbReference type="InterPro" id="IPR013517">
    <property type="entry name" value="FG-GAP"/>
</dbReference>
<dbReference type="AlphaFoldDB" id="A0A9X1IAM1"/>
<dbReference type="InterPro" id="IPR011049">
    <property type="entry name" value="Serralysin-like_metalloprot_C"/>
</dbReference>
<keyword evidence="1" id="KW-0732">Signal</keyword>
<protein>
    <submittedName>
        <fullName evidence="3">FG-GAP-like repeat-containing protein</fullName>
    </submittedName>
</protein>